<dbReference type="SMART" id="SM00062">
    <property type="entry name" value="PBPb"/>
    <property type="match status" value="1"/>
</dbReference>
<feature type="signal peptide" evidence="2">
    <location>
        <begin position="1"/>
        <end position="21"/>
    </location>
</feature>
<reference evidence="5" key="1">
    <citation type="journal article" date="2021" name="PeerJ">
        <title>Extensive microbial diversity within the chicken gut microbiome revealed by metagenomics and culture.</title>
        <authorList>
            <person name="Gilroy R."/>
            <person name="Ravi A."/>
            <person name="Getino M."/>
            <person name="Pursley I."/>
            <person name="Horton D.L."/>
            <person name="Alikhan N.F."/>
            <person name="Baker D."/>
            <person name="Gharbi K."/>
            <person name="Hall N."/>
            <person name="Watson M."/>
            <person name="Adriaenssens E.M."/>
            <person name="Foster-Nyarko E."/>
            <person name="Jarju S."/>
            <person name="Secka A."/>
            <person name="Antonio M."/>
            <person name="Oren A."/>
            <person name="Chaudhuri R.R."/>
            <person name="La Ragione R."/>
            <person name="Hildebrand F."/>
            <person name="Pallen M.J."/>
        </authorList>
    </citation>
    <scope>NUCLEOTIDE SEQUENCE</scope>
    <source>
        <strain evidence="5">ChiSxjej5B17-1746</strain>
    </source>
</reference>
<dbReference type="Pfam" id="PF00497">
    <property type="entry name" value="SBP_bac_3"/>
    <property type="match status" value="1"/>
</dbReference>
<dbReference type="Proteomes" id="UP000824264">
    <property type="component" value="Unassembled WGS sequence"/>
</dbReference>
<evidence type="ECO:0000256" key="2">
    <source>
        <dbReference type="SAM" id="SignalP"/>
    </source>
</evidence>
<reference evidence="5" key="2">
    <citation type="submission" date="2021-04" db="EMBL/GenBank/DDBJ databases">
        <authorList>
            <person name="Gilroy R."/>
        </authorList>
    </citation>
    <scope>NUCLEOTIDE SEQUENCE</scope>
    <source>
        <strain evidence="5">ChiSxjej5B17-1746</strain>
    </source>
</reference>
<sequence length="247" mass="26964">MMRLFSASLLSLLLCASLANAAEKPLIVASDATWPPIEMLDENKNVVGYSIDYLKAVAKEAGLTVEFRNTAWDGIFAALESRQADIIASSVTITEKRKKAMGFSDPYCEIRQAVVVPAGVEITSLKDLDGKKVGGQIGTTGLVETLPKAKSKAIVKTYDEVGLALEDLAKGNIDAVVCDDPVAKFYANKKQEYKGKLHVAFITEDVEYYGFAVRQSDKDLVKKLNEGIKAVKEKGLDKQIVETWIGR</sequence>
<name>A0A9D1QY33_9BACT</name>
<keyword evidence="1 2" id="KW-0732">Signal</keyword>
<dbReference type="AlphaFoldDB" id="A0A9D1QY33"/>
<evidence type="ECO:0000256" key="1">
    <source>
        <dbReference type="ARBA" id="ARBA00022729"/>
    </source>
</evidence>
<dbReference type="GO" id="GO:0016020">
    <property type="term" value="C:membrane"/>
    <property type="evidence" value="ECO:0007669"/>
    <property type="project" value="InterPro"/>
</dbReference>
<feature type="domain" description="Ionotropic glutamate receptor C-terminal" evidence="4">
    <location>
        <begin position="25"/>
        <end position="247"/>
    </location>
</feature>
<dbReference type="PANTHER" id="PTHR35936">
    <property type="entry name" value="MEMBRANE-BOUND LYTIC MUREIN TRANSGLYCOSYLASE F"/>
    <property type="match status" value="1"/>
</dbReference>
<feature type="domain" description="Solute-binding protein family 3/N-terminal" evidence="3">
    <location>
        <begin position="25"/>
        <end position="247"/>
    </location>
</feature>
<proteinExistence type="predicted"/>
<dbReference type="SMART" id="SM00079">
    <property type="entry name" value="PBPe"/>
    <property type="match status" value="1"/>
</dbReference>
<dbReference type="CDD" id="cd13624">
    <property type="entry name" value="PBP2_Arg_Lys_His"/>
    <property type="match status" value="1"/>
</dbReference>
<dbReference type="InterPro" id="IPR001320">
    <property type="entry name" value="Iontro_rcpt_C"/>
</dbReference>
<dbReference type="Gene3D" id="3.40.190.10">
    <property type="entry name" value="Periplasmic binding protein-like II"/>
    <property type="match status" value="2"/>
</dbReference>
<evidence type="ECO:0000259" key="3">
    <source>
        <dbReference type="SMART" id="SM00062"/>
    </source>
</evidence>
<dbReference type="InterPro" id="IPR001638">
    <property type="entry name" value="Solute-binding_3/MltF_N"/>
</dbReference>
<evidence type="ECO:0000313" key="5">
    <source>
        <dbReference type="EMBL" id="HIW77749.1"/>
    </source>
</evidence>
<evidence type="ECO:0000313" key="6">
    <source>
        <dbReference type="Proteomes" id="UP000824264"/>
    </source>
</evidence>
<dbReference type="GO" id="GO:0015276">
    <property type="term" value="F:ligand-gated monoatomic ion channel activity"/>
    <property type="evidence" value="ECO:0007669"/>
    <property type="project" value="InterPro"/>
</dbReference>
<comment type="caution">
    <text evidence="5">The sequence shown here is derived from an EMBL/GenBank/DDBJ whole genome shotgun (WGS) entry which is preliminary data.</text>
</comment>
<dbReference type="EMBL" id="DXGI01000042">
    <property type="protein sequence ID" value="HIW77749.1"/>
    <property type="molecule type" value="Genomic_DNA"/>
</dbReference>
<dbReference type="SUPFAM" id="SSF53850">
    <property type="entry name" value="Periplasmic binding protein-like II"/>
    <property type="match status" value="1"/>
</dbReference>
<accession>A0A9D1QY33</accession>
<organism evidence="5 6">
    <name type="scientific">Candidatus Bilophila faecipullorum</name>
    <dbReference type="NCBI Taxonomy" id="2838482"/>
    <lineage>
        <taxon>Bacteria</taxon>
        <taxon>Pseudomonadati</taxon>
        <taxon>Thermodesulfobacteriota</taxon>
        <taxon>Desulfovibrionia</taxon>
        <taxon>Desulfovibrionales</taxon>
        <taxon>Desulfovibrionaceae</taxon>
        <taxon>Bilophila</taxon>
    </lineage>
</organism>
<gene>
    <name evidence="5" type="ORF">H9874_01205</name>
</gene>
<evidence type="ECO:0000259" key="4">
    <source>
        <dbReference type="SMART" id="SM00079"/>
    </source>
</evidence>
<dbReference type="PANTHER" id="PTHR35936:SF17">
    <property type="entry name" value="ARGININE-BINDING EXTRACELLULAR PROTEIN ARTP"/>
    <property type="match status" value="1"/>
</dbReference>
<protein>
    <submittedName>
        <fullName evidence="5">Basic amino acid ABC transporter substrate-binding protein</fullName>
    </submittedName>
</protein>
<feature type="chain" id="PRO_5038978553" evidence="2">
    <location>
        <begin position="22"/>
        <end position="247"/>
    </location>
</feature>